<dbReference type="AlphaFoldDB" id="A0A7L8AGW0"/>
<evidence type="ECO:0000256" key="1">
    <source>
        <dbReference type="ARBA" id="ARBA00009091"/>
    </source>
</evidence>
<dbReference type="SMART" id="SM00935">
    <property type="entry name" value="OmpH"/>
    <property type="match status" value="1"/>
</dbReference>
<keyword evidence="3" id="KW-0175">Coiled coil</keyword>
<organism evidence="5 6">
    <name type="scientific">Polaribacter haliotis</name>
    <dbReference type="NCBI Taxonomy" id="1888915"/>
    <lineage>
        <taxon>Bacteria</taxon>
        <taxon>Pseudomonadati</taxon>
        <taxon>Bacteroidota</taxon>
        <taxon>Flavobacteriia</taxon>
        <taxon>Flavobacteriales</taxon>
        <taxon>Flavobacteriaceae</taxon>
    </lineage>
</organism>
<dbReference type="Proteomes" id="UP000516764">
    <property type="component" value="Chromosome"/>
</dbReference>
<feature type="signal peptide" evidence="4">
    <location>
        <begin position="1"/>
        <end position="19"/>
    </location>
</feature>
<dbReference type="InterPro" id="IPR005632">
    <property type="entry name" value="Chaperone_Skp"/>
</dbReference>
<dbReference type="Pfam" id="PF03938">
    <property type="entry name" value="OmpH"/>
    <property type="match status" value="1"/>
</dbReference>
<dbReference type="RefSeq" id="WP_088353610.1">
    <property type="nucleotide sequence ID" value="NZ_CP061813.1"/>
</dbReference>
<dbReference type="EMBL" id="CP061813">
    <property type="protein sequence ID" value="QOD61241.1"/>
    <property type="molecule type" value="Genomic_DNA"/>
</dbReference>
<evidence type="ECO:0000256" key="4">
    <source>
        <dbReference type="SAM" id="SignalP"/>
    </source>
</evidence>
<reference evidence="5 6" key="1">
    <citation type="journal article" date="2016" name="Int. J. Syst. Evol. Microbiol.">
        <title>Polaribacter haliotis sp. nov., isolated from the gut of abalone Haliotis discus hannai.</title>
        <authorList>
            <person name="Kim Y.O."/>
            <person name="Park I.S."/>
            <person name="Park S."/>
            <person name="Nam B.H."/>
            <person name="Park J.M."/>
            <person name="Kim D.G."/>
            <person name="Yoon J.H."/>
        </authorList>
    </citation>
    <scope>NUCLEOTIDE SEQUENCE [LARGE SCALE GENOMIC DNA]</scope>
    <source>
        <strain evidence="5 6">KCTC 52418</strain>
    </source>
</reference>
<dbReference type="Gene3D" id="3.30.910.20">
    <property type="entry name" value="Skp domain"/>
    <property type="match status" value="1"/>
</dbReference>
<proteinExistence type="inferred from homology"/>
<evidence type="ECO:0000256" key="3">
    <source>
        <dbReference type="SAM" id="Coils"/>
    </source>
</evidence>
<protein>
    <submittedName>
        <fullName evidence="5">OmpH family outer membrane protein</fullName>
    </submittedName>
</protein>
<keyword evidence="2 4" id="KW-0732">Signal</keyword>
<comment type="similarity">
    <text evidence="1">Belongs to the Skp family.</text>
</comment>
<dbReference type="PANTHER" id="PTHR35089">
    <property type="entry name" value="CHAPERONE PROTEIN SKP"/>
    <property type="match status" value="1"/>
</dbReference>
<name>A0A7L8AGW0_9FLAO</name>
<evidence type="ECO:0000256" key="2">
    <source>
        <dbReference type="ARBA" id="ARBA00022729"/>
    </source>
</evidence>
<gene>
    <name evidence="5" type="ORF">H9I45_01985</name>
</gene>
<sequence length="173" mass="19743">MKFKFILFLIAFSSIVSVAQTKVGTINSEYIITIMPETKIAMKLSQDYGAKLDTSFTAKIEDYKAKIEDYKAKEKEMGELMKKTTQKELIALEQDIQKYKKNGTTLMQLKRDELMRPLYKKLSDVIAEVSKANGYTQVLTTSGNEFAFVDEKFDITELVVKKLGITVPKQTQE</sequence>
<accession>A0A7L8AGW0</accession>
<dbReference type="SUPFAM" id="SSF111384">
    <property type="entry name" value="OmpH-like"/>
    <property type="match status" value="1"/>
</dbReference>
<dbReference type="GO" id="GO:0005829">
    <property type="term" value="C:cytosol"/>
    <property type="evidence" value="ECO:0007669"/>
    <property type="project" value="TreeGrafter"/>
</dbReference>
<feature type="chain" id="PRO_5032580422" evidence="4">
    <location>
        <begin position="20"/>
        <end position="173"/>
    </location>
</feature>
<dbReference type="InterPro" id="IPR024930">
    <property type="entry name" value="Skp_dom_sf"/>
</dbReference>
<evidence type="ECO:0000313" key="5">
    <source>
        <dbReference type="EMBL" id="QOD61241.1"/>
    </source>
</evidence>
<dbReference type="PANTHER" id="PTHR35089:SF1">
    <property type="entry name" value="CHAPERONE PROTEIN SKP"/>
    <property type="match status" value="1"/>
</dbReference>
<dbReference type="GO" id="GO:0051082">
    <property type="term" value="F:unfolded protein binding"/>
    <property type="evidence" value="ECO:0007669"/>
    <property type="project" value="InterPro"/>
</dbReference>
<dbReference type="GO" id="GO:0050821">
    <property type="term" value="P:protein stabilization"/>
    <property type="evidence" value="ECO:0007669"/>
    <property type="project" value="TreeGrafter"/>
</dbReference>
<keyword evidence="6" id="KW-1185">Reference proteome</keyword>
<feature type="coiled-coil region" evidence="3">
    <location>
        <begin position="60"/>
        <end position="102"/>
    </location>
</feature>
<dbReference type="OrthoDB" id="1493480at2"/>
<dbReference type="KEGG" id="phal:H9I45_01985"/>
<evidence type="ECO:0000313" key="6">
    <source>
        <dbReference type="Proteomes" id="UP000516764"/>
    </source>
</evidence>